<keyword evidence="3" id="KW-1185">Reference proteome</keyword>
<dbReference type="AlphaFoldDB" id="A0A5B7EMK9"/>
<comment type="caution">
    <text evidence="2">The sequence shown here is derived from an EMBL/GenBank/DDBJ whole genome shotgun (WGS) entry which is preliminary data.</text>
</comment>
<dbReference type="Proteomes" id="UP000324222">
    <property type="component" value="Unassembled WGS sequence"/>
</dbReference>
<feature type="region of interest" description="Disordered" evidence="1">
    <location>
        <begin position="20"/>
        <end position="54"/>
    </location>
</feature>
<sequence length="63" mass="7037">MNEAAQTGSLLSFDRKTISEILGETGRDQRGGGRKADRPSSRPRRRSSQPPRPSSFLLSYFII</sequence>
<organism evidence="2 3">
    <name type="scientific">Portunus trituberculatus</name>
    <name type="common">Swimming crab</name>
    <name type="synonym">Neptunus trituberculatus</name>
    <dbReference type="NCBI Taxonomy" id="210409"/>
    <lineage>
        <taxon>Eukaryota</taxon>
        <taxon>Metazoa</taxon>
        <taxon>Ecdysozoa</taxon>
        <taxon>Arthropoda</taxon>
        <taxon>Crustacea</taxon>
        <taxon>Multicrustacea</taxon>
        <taxon>Malacostraca</taxon>
        <taxon>Eumalacostraca</taxon>
        <taxon>Eucarida</taxon>
        <taxon>Decapoda</taxon>
        <taxon>Pleocyemata</taxon>
        <taxon>Brachyura</taxon>
        <taxon>Eubrachyura</taxon>
        <taxon>Portunoidea</taxon>
        <taxon>Portunidae</taxon>
        <taxon>Portuninae</taxon>
        <taxon>Portunus</taxon>
    </lineage>
</organism>
<accession>A0A5B7EMK9</accession>
<evidence type="ECO:0000256" key="1">
    <source>
        <dbReference type="SAM" id="MobiDB-lite"/>
    </source>
</evidence>
<gene>
    <name evidence="2" type="ORF">E2C01_027786</name>
</gene>
<evidence type="ECO:0000313" key="3">
    <source>
        <dbReference type="Proteomes" id="UP000324222"/>
    </source>
</evidence>
<evidence type="ECO:0000313" key="2">
    <source>
        <dbReference type="EMBL" id="MPC34399.1"/>
    </source>
</evidence>
<name>A0A5B7EMK9_PORTR</name>
<protein>
    <submittedName>
        <fullName evidence="2">Uncharacterized protein</fullName>
    </submittedName>
</protein>
<proteinExistence type="predicted"/>
<feature type="compositionally biased region" description="Basic and acidic residues" evidence="1">
    <location>
        <begin position="25"/>
        <end position="40"/>
    </location>
</feature>
<dbReference type="EMBL" id="VSRR010003046">
    <property type="protein sequence ID" value="MPC34399.1"/>
    <property type="molecule type" value="Genomic_DNA"/>
</dbReference>
<reference evidence="2 3" key="1">
    <citation type="submission" date="2019-05" db="EMBL/GenBank/DDBJ databases">
        <title>Another draft genome of Portunus trituberculatus and its Hox gene families provides insights of decapod evolution.</title>
        <authorList>
            <person name="Jeong J.-H."/>
            <person name="Song I."/>
            <person name="Kim S."/>
            <person name="Choi T."/>
            <person name="Kim D."/>
            <person name="Ryu S."/>
            <person name="Kim W."/>
        </authorList>
    </citation>
    <scope>NUCLEOTIDE SEQUENCE [LARGE SCALE GENOMIC DNA]</scope>
    <source>
        <tissue evidence="2">Muscle</tissue>
    </source>
</reference>